<evidence type="ECO:0000259" key="3">
    <source>
        <dbReference type="Pfam" id="PF07883"/>
    </source>
</evidence>
<proteinExistence type="predicted"/>
<organism evidence="4 5">
    <name type="scientific">Hoeflea poritis</name>
    <dbReference type="NCBI Taxonomy" id="2993659"/>
    <lineage>
        <taxon>Bacteria</taxon>
        <taxon>Pseudomonadati</taxon>
        <taxon>Pseudomonadota</taxon>
        <taxon>Alphaproteobacteria</taxon>
        <taxon>Hyphomicrobiales</taxon>
        <taxon>Rhizobiaceae</taxon>
        <taxon>Hoeflea</taxon>
    </lineage>
</organism>
<feature type="domain" description="Cupin type-2" evidence="3">
    <location>
        <begin position="97"/>
        <end position="163"/>
    </location>
</feature>
<dbReference type="InterPro" id="IPR013096">
    <property type="entry name" value="Cupin_2"/>
</dbReference>
<dbReference type="PANTHER" id="PTHR41517:SF1">
    <property type="entry name" value="CUPIN"/>
    <property type="match status" value="1"/>
</dbReference>
<dbReference type="CDD" id="cd02216">
    <property type="entry name" value="cupin_GDO-like_N"/>
    <property type="match status" value="1"/>
</dbReference>
<dbReference type="PANTHER" id="PTHR41517">
    <property type="entry name" value="1,2-DIOXYGENASE PROTEIN-RELATED"/>
    <property type="match status" value="1"/>
</dbReference>
<keyword evidence="1" id="KW-0223">Dioxygenase</keyword>
<dbReference type="Pfam" id="PF07883">
    <property type="entry name" value="Cupin_2"/>
    <property type="match status" value="2"/>
</dbReference>
<dbReference type="RefSeq" id="WP_271092393.1">
    <property type="nucleotide sequence ID" value="NZ_JAPJZH010000024.1"/>
</dbReference>
<reference evidence="4" key="1">
    <citation type="submission" date="2022-11" db="EMBL/GenBank/DDBJ databases">
        <title>Hoeflea poritis sp. nov., isolated from scleractinian coral Porites lutea.</title>
        <authorList>
            <person name="Zhang G."/>
            <person name="Wei Q."/>
            <person name="Cai L."/>
        </authorList>
    </citation>
    <scope>NUCLEOTIDE SEQUENCE</scope>
    <source>
        <strain evidence="4">E7-10</strain>
    </source>
</reference>
<dbReference type="CDD" id="cd06992">
    <property type="entry name" value="cupin_GDO-like_C"/>
    <property type="match status" value="1"/>
</dbReference>
<comment type="caution">
    <text evidence="4">The sequence shown here is derived from an EMBL/GenBank/DDBJ whole genome shotgun (WGS) entry which is preliminary data.</text>
</comment>
<dbReference type="Gene3D" id="2.60.120.10">
    <property type="entry name" value="Jelly Rolls"/>
    <property type="match status" value="1"/>
</dbReference>
<feature type="domain" description="Cupin type-2" evidence="3">
    <location>
        <begin position="264"/>
        <end position="329"/>
    </location>
</feature>
<keyword evidence="5" id="KW-1185">Reference proteome</keyword>
<evidence type="ECO:0000313" key="5">
    <source>
        <dbReference type="Proteomes" id="UP001148313"/>
    </source>
</evidence>
<dbReference type="Proteomes" id="UP001148313">
    <property type="component" value="Unassembled WGS sequence"/>
</dbReference>
<dbReference type="SUPFAM" id="SSF51182">
    <property type="entry name" value="RmlC-like cupins"/>
    <property type="match status" value="1"/>
</dbReference>
<gene>
    <name evidence="4" type="ORF">OOZ53_24410</name>
</gene>
<dbReference type="InterPro" id="IPR047183">
    <property type="entry name" value="GDO-like"/>
</dbReference>
<evidence type="ECO:0000256" key="2">
    <source>
        <dbReference type="ARBA" id="ARBA00023002"/>
    </source>
</evidence>
<accession>A0ABT4VUW8</accession>
<evidence type="ECO:0000313" key="4">
    <source>
        <dbReference type="EMBL" id="MDA4848523.1"/>
    </source>
</evidence>
<sequence>MSDVMTANDGDARKNLQADLQALNFSIHQADDPPLFTPVPKPTMVPCHWKHADIMENLDRIGRDIKLEHGSVRRTLRLGNPGLEYGTTPTIWASIQFINPGEVATAHRHTASALRFIMHGKGANTIVDGEQYQMNEGDLVFTPNGAWHDHEHLGDEPMIWLDVLDISLVRSLEAVFYEGSDAPRQPVLNNPQASFSEYGSGIMRPTYPSRLERPNPLLAYPKARMEDAIHNAAMLEPDPHDDTILEFSNPLTGGPANPTIGTFFQRLRPGISLKPHRHTGSSVYHVVRGNGQTVVDDDVFEWAQGDFFSVPPWAKHAHANRSDSDDCLLFQVNDFPVMKTLGLWREETDV</sequence>
<dbReference type="InterPro" id="IPR014710">
    <property type="entry name" value="RmlC-like_jellyroll"/>
</dbReference>
<name>A0ABT4VUW8_9HYPH</name>
<protein>
    <submittedName>
        <fullName evidence="4">Cupin domain-containing protein</fullName>
    </submittedName>
</protein>
<keyword evidence="2" id="KW-0560">Oxidoreductase</keyword>
<dbReference type="InterPro" id="IPR011051">
    <property type="entry name" value="RmlC_Cupin_sf"/>
</dbReference>
<dbReference type="EMBL" id="JAPJZH010000024">
    <property type="protein sequence ID" value="MDA4848523.1"/>
    <property type="molecule type" value="Genomic_DNA"/>
</dbReference>
<evidence type="ECO:0000256" key="1">
    <source>
        <dbReference type="ARBA" id="ARBA00022964"/>
    </source>
</evidence>